<dbReference type="InterPro" id="IPR012296">
    <property type="entry name" value="Nuclease_put_TT1808"/>
</dbReference>
<dbReference type="CDD" id="cd06260">
    <property type="entry name" value="DUF820-like"/>
    <property type="match status" value="1"/>
</dbReference>
<dbReference type="PANTHER" id="PTHR34107">
    <property type="entry name" value="SLL0198 PROTEIN-RELATED"/>
    <property type="match status" value="1"/>
</dbReference>
<keyword evidence="2" id="KW-0255">Endonuclease</keyword>
<accession>A0A3A8MY63</accession>
<dbReference type="RefSeq" id="WP_120628739.1">
    <property type="nucleotide sequence ID" value="NZ_RAWG01000254.1"/>
</dbReference>
<dbReference type="PANTHER" id="PTHR34107:SF4">
    <property type="entry name" value="SLL1222 PROTEIN"/>
    <property type="match status" value="1"/>
</dbReference>
<keyword evidence="3" id="KW-1185">Reference proteome</keyword>
<evidence type="ECO:0000313" key="3">
    <source>
        <dbReference type="Proteomes" id="UP000273405"/>
    </source>
</evidence>
<dbReference type="InterPro" id="IPR011335">
    <property type="entry name" value="Restrct_endonuc-II-like"/>
</dbReference>
<organism evidence="2 3">
    <name type="scientific">Corallococcus sicarius</name>
    <dbReference type="NCBI Taxonomy" id="2316726"/>
    <lineage>
        <taxon>Bacteria</taxon>
        <taxon>Pseudomonadati</taxon>
        <taxon>Myxococcota</taxon>
        <taxon>Myxococcia</taxon>
        <taxon>Myxococcales</taxon>
        <taxon>Cystobacterineae</taxon>
        <taxon>Myxococcaceae</taxon>
        <taxon>Corallococcus</taxon>
    </lineage>
</organism>
<protein>
    <submittedName>
        <fullName evidence="2">Uma2 family endonuclease</fullName>
    </submittedName>
</protein>
<feature type="domain" description="Putative restriction endonuclease" evidence="1">
    <location>
        <begin position="56"/>
        <end position="171"/>
    </location>
</feature>
<dbReference type="EMBL" id="RAWG01000254">
    <property type="protein sequence ID" value="RKH37217.1"/>
    <property type="molecule type" value="Genomic_DNA"/>
</dbReference>
<reference evidence="3" key="1">
    <citation type="submission" date="2018-09" db="EMBL/GenBank/DDBJ databases">
        <authorList>
            <person name="Livingstone P.G."/>
            <person name="Whitworth D.E."/>
        </authorList>
    </citation>
    <scope>NUCLEOTIDE SEQUENCE [LARGE SCALE GENOMIC DNA]</scope>
    <source>
        <strain evidence="3">CA040B</strain>
    </source>
</reference>
<keyword evidence="2" id="KW-0540">Nuclease</keyword>
<dbReference type="Pfam" id="PF05685">
    <property type="entry name" value="Uma2"/>
    <property type="match status" value="1"/>
</dbReference>
<dbReference type="AlphaFoldDB" id="A0A3A8MY63"/>
<evidence type="ECO:0000313" key="2">
    <source>
        <dbReference type="EMBL" id="RKH37217.1"/>
    </source>
</evidence>
<gene>
    <name evidence="2" type="ORF">D7X12_30335</name>
</gene>
<proteinExistence type="predicted"/>
<evidence type="ECO:0000259" key="1">
    <source>
        <dbReference type="Pfam" id="PF05685"/>
    </source>
</evidence>
<dbReference type="Gene3D" id="3.90.1570.10">
    <property type="entry name" value="tt1808, chain A"/>
    <property type="match status" value="1"/>
</dbReference>
<dbReference type="InterPro" id="IPR008538">
    <property type="entry name" value="Uma2"/>
</dbReference>
<name>A0A3A8MY63_9BACT</name>
<comment type="caution">
    <text evidence="2">The sequence shown here is derived from an EMBL/GenBank/DDBJ whole genome shotgun (WGS) entry which is preliminary data.</text>
</comment>
<dbReference type="OrthoDB" id="5518193at2"/>
<dbReference type="SUPFAM" id="SSF52980">
    <property type="entry name" value="Restriction endonuclease-like"/>
    <property type="match status" value="1"/>
</dbReference>
<dbReference type="Proteomes" id="UP000273405">
    <property type="component" value="Unassembled WGS sequence"/>
</dbReference>
<sequence length="178" mass="20026">MRHPAARKPLPPHEEVQTLPHYLVGEALDGVLYISSPSTERLKGLTPLLGRAPEGWWWTAAPRLLMGQDVLVPDLAGWMGGRPETLPSGTFIHRIPNWICEVLSPSSAKLDLATKLPRYARAGIQHAWVINPVNRVLEVFRLDHERWMLKRAFVGDECVRAEPFEGLELSLAPFWSPS</sequence>
<dbReference type="GO" id="GO:0004519">
    <property type="term" value="F:endonuclease activity"/>
    <property type="evidence" value="ECO:0007669"/>
    <property type="project" value="UniProtKB-KW"/>
</dbReference>
<keyword evidence="2" id="KW-0378">Hydrolase</keyword>